<organism evidence="1 2">
    <name type="scientific">Secundilactobacillus collinoides</name>
    <name type="common">Lactobacillus collinoides</name>
    <dbReference type="NCBI Taxonomy" id="33960"/>
    <lineage>
        <taxon>Bacteria</taxon>
        <taxon>Bacillati</taxon>
        <taxon>Bacillota</taxon>
        <taxon>Bacilli</taxon>
        <taxon>Lactobacillales</taxon>
        <taxon>Lactobacillaceae</taxon>
        <taxon>Secundilactobacillus</taxon>
    </lineage>
</organism>
<name>A0A166HB44_SECCO</name>
<gene>
    <name evidence="1" type="ORF">TY91_05145</name>
</gene>
<dbReference type="AlphaFoldDB" id="A0A166HB44"/>
<dbReference type="EMBL" id="JYDC01000032">
    <property type="protein sequence ID" value="KZL41781.1"/>
    <property type="molecule type" value="Genomic_DNA"/>
</dbReference>
<reference evidence="1 2" key="1">
    <citation type="submission" date="2015-02" db="EMBL/GenBank/DDBJ databases">
        <title>Draft genome sequence of Lactobacillus collinoides CUPV2371 isolated from a natural cider, the first genome sequence of a strain of this species.</title>
        <authorList>
            <person name="Puertas A.I."/>
            <person name="Spano G."/>
            <person name="Capozzi V."/>
            <person name="Lamontanara A."/>
            <person name="Orru L."/>
            <person name="Duenas M.T."/>
        </authorList>
    </citation>
    <scope>NUCLEOTIDE SEQUENCE [LARGE SCALE GENOMIC DNA]</scope>
    <source>
        <strain evidence="1 2">237</strain>
    </source>
</reference>
<dbReference type="Proteomes" id="UP000076480">
    <property type="component" value="Unassembled WGS sequence"/>
</dbReference>
<accession>A0A166HB44</accession>
<proteinExistence type="predicted"/>
<protein>
    <submittedName>
        <fullName evidence="1">Uncharacterized protein</fullName>
    </submittedName>
</protein>
<evidence type="ECO:0000313" key="1">
    <source>
        <dbReference type="EMBL" id="KZL41781.1"/>
    </source>
</evidence>
<comment type="caution">
    <text evidence="1">The sequence shown here is derived from an EMBL/GenBank/DDBJ whole genome shotgun (WGS) entry which is preliminary data.</text>
</comment>
<sequence>MILIAGWFVSTTLDNMHDSGITLRHNKRILMLFDDSAILEIKVHYFHDQPIREDALNPPNKPGVHLIMILALN</sequence>
<keyword evidence="2" id="KW-1185">Reference proteome</keyword>
<evidence type="ECO:0000313" key="2">
    <source>
        <dbReference type="Proteomes" id="UP000076480"/>
    </source>
</evidence>